<protein>
    <submittedName>
        <fullName evidence="2">DUF4132 domain-containing protein</fullName>
    </submittedName>
</protein>
<dbReference type="AlphaFoldDB" id="A0A941EI61"/>
<gene>
    <name evidence="2" type="ORF">KDL01_00980</name>
</gene>
<name>A0A941EI61_9ACTN</name>
<dbReference type="Pfam" id="PF13569">
    <property type="entry name" value="DUF4132"/>
    <property type="match status" value="1"/>
</dbReference>
<evidence type="ECO:0000313" key="3">
    <source>
        <dbReference type="Proteomes" id="UP000675781"/>
    </source>
</evidence>
<evidence type="ECO:0000259" key="1">
    <source>
        <dbReference type="Pfam" id="PF13569"/>
    </source>
</evidence>
<feature type="domain" description="DUF4132" evidence="1">
    <location>
        <begin position="27"/>
        <end position="210"/>
    </location>
</feature>
<dbReference type="RefSeq" id="WP_212526340.1">
    <property type="nucleotide sequence ID" value="NZ_JAGSOG010000002.1"/>
</dbReference>
<sequence length="289" mass="32266">MGWVAAATDGYEVAVEDAKVVCRNVSGKRLRAIPKQLKEDPVIAELRQLVDWLERHTAQCLETAERWLLRALPVPAVLIVKVWPDEAWREVLRDLVIVPVDEHGAWDLARAGFLRAADERGLGVVDLDGESVRLTAARVAIPHPVLLGDLAELREFGVELEVRQSLEQLYRETWEIPADLDLKATVSTRYSDAWYEQLRQLTQRTVKLGYQVSGGYAICRVHDRGDLITARVWVGSDDPSCETETGGLEFVDGEGRQLTLGQVGPVAWSEGNRMAAALYAGRKTTEEEQ</sequence>
<dbReference type="EMBL" id="JAGSOG010000002">
    <property type="protein sequence ID" value="MBR7831811.1"/>
    <property type="molecule type" value="Genomic_DNA"/>
</dbReference>
<organism evidence="2 3">
    <name type="scientific">Actinospica durhamensis</name>
    <dbReference type="NCBI Taxonomy" id="1508375"/>
    <lineage>
        <taxon>Bacteria</taxon>
        <taxon>Bacillati</taxon>
        <taxon>Actinomycetota</taxon>
        <taxon>Actinomycetes</taxon>
        <taxon>Catenulisporales</taxon>
        <taxon>Actinospicaceae</taxon>
        <taxon>Actinospica</taxon>
    </lineage>
</organism>
<reference evidence="2" key="1">
    <citation type="submission" date="2021-04" db="EMBL/GenBank/DDBJ databases">
        <title>Genome based classification of Actinospica acidithermotolerans sp. nov., an actinobacterium isolated from an Indonesian hot spring.</title>
        <authorList>
            <person name="Kusuma A.B."/>
            <person name="Putra K.E."/>
            <person name="Nafisah S."/>
            <person name="Loh J."/>
            <person name="Nouioui I."/>
            <person name="Goodfellow M."/>
        </authorList>
    </citation>
    <scope>NUCLEOTIDE SEQUENCE</scope>
    <source>
        <strain evidence="2">CSCA 57</strain>
    </source>
</reference>
<dbReference type="Proteomes" id="UP000675781">
    <property type="component" value="Unassembled WGS sequence"/>
</dbReference>
<accession>A0A941EI61</accession>
<comment type="caution">
    <text evidence="2">The sequence shown here is derived from an EMBL/GenBank/DDBJ whole genome shotgun (WGS) entry which is preliminary data.</text>
</comment>
<keyword evidence="3" id="KW-1185">Reference proteome</keyword>
<dbReference type="InterPro" id="IPR025406">
    <property type="entry name" value="DUF4132"/>
</dbReference>
<proteinExistence type="predicted"/>
<evidence type="ECO:0000313" key="2">
    <source>
        <dbReference type="EMBL" id="MBR7831811.1"/>
    </source>
</evidence>